<dbReference type="InterPro" id="IPR050131">
    <property type="entry name" value="Peptidase_S8_subtilisin-like"/>
</dbReference>
<evidence type="ECO:0000256" key="2">
    <source>
        <dbReference type="ARBA" id="ARBA00022670"/>
    </source>
</evidence>
<dbReference type="GO" id="GO:0006508">
    <property type="term" value="P:proteolysis"/>
    <property type="evidence" value="ECO:0007669"/>
    <property type="project" value="UniProtKB-KW"/>
</dbReference>
<organism evidence="7 8">
    <name type="scientific">Hebeloma cylindrosporum</name>
    <dbReference type="NCBI Taxonomy" id="76867"/>
    <lineage>
        <taxon>Eukaryota</taxon>
        <taxon>Fungi</taxon>
        <taxon>Dikarya</taxon>
        <taxon>Basidiomycota</taxon>
        <taxon>Agaricomycotina</taxon>
        <taxon>Agaricomycetes</taxon>
        <taxon>Agaricomycetidae</taxon>
        <taxon>Agaricales</taxon>
        <taxon>Agaricineae</taxon>
        <taxon>Hymenogastraceae</taxon>
        <taxon>Hebeloma</taxon>
    </lineage>
</organism>
<dbReference type="AlphaFoldDB" id="A0A0C3BUV8"/>
<keyword evidence="8" id="KW-1185">Reference proteome</keyword>
<evidence type="ECO:0000256" key="5">
    <source>
        <dbReference type="PROSITE-ProRule" id="PRU01240"/>
    </source>
</evidence>
<dbReference type="PROSITE" id="PS51892">
    <property type="entry name" value="SUBTILASE"/>
    <property type="match status" value="1"/>
</dbReference>
<dbReference type="Gene3D" id="3.40.50.200">
    <property type="entry name" value="Peptidase S8/S53 domain"/>
    <property type="match status" value="1"/>
</dbReference>
<dbReference type="GO" id="GO:0004252">
    <property type="term" value="F:serine-type endopeptidase activity"/>
    <property type="evidence" value="ECO:0007669"/>
    <property type="project" value="InterPro"/>
</dbReference>
<evidence type="ECO:0000313" key="7">
    <source>
        <dbReference type="EMBL" id="KIM35874.1"/>
    </source>
</evidence>
<dbReference type="OrthoDB" id="19448at2759"/>
<dbReference type="PANTHER" id="PTHR43806:SF11">
    <property type="entry name" value="CEREVISIN-RELATED"/>
    <property type="match status" value="1"/>
</dbReference>
<reference evidence="7 8" key="1">
    <citation type="submission" date="2014-04" db="EMBL/GenBank/DDBJ databases">
        <authorList>
            <consortium name="DOE Joint Genome Institute"/>
            <person name="Kuo A."/>
            <person name="Gay G."/>
            <person name="Dore J."/>
            <person name="Kohler A."/>
            <person name="Nagy L.G."/>
            <person name="Floudas D."/>
            <person name="Copeland A."/>
            <person name="Barry K.W."/>
            <person name="Cichocki N."/>
            <person name="Veneault-Fourrey C."/>
            <person name="LaButti K."/>
            <person name="Lindquist E.A."/>
            <person name="Lipzen A."/>
            <person name="Lundell T."/>
            <person name="Morin E."/>
            <person name="Murat C."/>
            <person name="Sun H."/>
            <person name="Tunlid A."/>
            <person name="Henrissat B."/>
            <person name="Grigoriev I.V."/>
            <person name="Hibbett D.S."/>
            <person name="Martin F."/>
            <person name="Nordberg H.P."/>
            <person name="Cantor M.N."/>
            <person name="Hua S.X."/>
        </authorList>
    </citation>
    <scope>NUCLEOTIDE SEQUENCE [LARGE SCALE GENOMIC DNA]</scope>
    <source>
        <strain evidence="8">h7</strain>
    </source>
</reference>
<dbReference type="HOGENOM" id="CLU_011263_1_0_1"/>
<evidence type="ECO:0000256" key="1">
    <source>
        <dbReference type="ARBA" id="ARBA00011073"/>
    </source>
</evidence>
<dbReference type="GO" id="GO:0005615">
    <property type="term" value="C:extracellular space"/>
    <property type="evidence" value="ECO:0007669"/>
    <property type="project" value="TreeGrafter"/>
</dbReference>
<keyword evidence="2" id="KW-0645">Protease</keyword>
<comment type="similarity">
    <text evidence="1 5">Belongs to the peptidase S8 family.</text>
</comment>
<protein>
    <recommendedName>
        <fullName evidence="6">Peptidase S8/S53 domain-containing protein</fullName>
    </recommendedName>
</protein>
<reference evidence="8" key="2">
    <citation type="submission" date="2015-01" db="EMBL/GenBank/DDBJ databases">
        <title>Evolutionary Origins and Diversification of the Mycorrhizal Mutualists.</title>
        <authorList>
            <consortium name="DOE Joint Genome Institute"/>
            <consortium name="Mycorrhizal Genomics Consortium"/>
            <person name="Kohler A."/>
            <person name="Kuo A."/>
            <person name="Nagy L.G."/>
            <person name="Floudas D."/>
            <person name="Copeland A."/>
            <person name="Barry K.W."/>
            <person name="Cichocki N."/>
            <person name="Veneault-Fourrey C."/>
            <person name="LaButti K."/>
            <person name="Lindquist E.A."/>
            <person name="Lipzen A."/>
            <person name="Lundell T."/>
            <person name="Morin E."/>
            <person name="Murat C."/>
            <person name="Riley R."/>
            <person name="Ohm R."/>
            <person name="Sun H."/>
            <person name="Tunlid A."/>
            <person name="Henrissat B."/>
            <person name="Grigoriev I.V."/>
            <person name="Hibbett D.S."/>
            <person name="Martin F."/>
        </authorList>
    </citation>
    <scope>NUCLEOTIDE SEQUENCE [LARGE SCALE GENOMIC DNA]</scope>
    <source>
        <strain evidence="8">h7</strain>
    </source>
</reference>
<gene>
    <name evidence="7" type="ORF">M413DRAFT_78862</name>
</gene>
<proteinExistence type="inferred from homology"/>
<dbReference type="InterPro" id="IPR000209">
    <property type="entry name" value="Peptidase_S8/S53_dom"/>
</dbReference>
<sequence>MIAALCLLSKPSMAQLSRRRSLADMTVRHNATWGLARITQAEKLQEQNPRGLDFNYSYDQCGGDGVDVYVEFGGRAVWGATFNKDAEDKDVAGHGTHVAATIAGNQFGVAKVIGPGIRFLSRSIADHIAALKWVAQQVDESDRPSVVHVSIHGKPSDAVDEAAATLVAKGVHVVTSAGIHGIDANQTSPARVPGVLTVGVIGINDAKANFSNFGSVVDIFAPGENIVSAGIHRVHEKIWLFHSMSSSTFHICLLTPLKGAAYVTGIVAYLIGKLGNMSPAAMKALLQSTAVKDALTGIRK</sequence>
<dbReference type="InterPro" id="IPR034193">
    <property type="entry name" value="PCSK9_ProteinaseK-like"/>
</dbReference>
<comment type="caution">
    <text evidence="5">Lacks conserved residue(s) required for the propagation of feature annotation.</text>
</comment>
<accession>A0A0C3BUV8</accession>
<dbReference type="Proteomes" id="UP000053424">
    <property type="component" value="Unassembled WGS sequence"/>
</dbReference>
<dbReference type="Pfam" id="PF00082">
    <property type="entry name" value="Peptidase_S8"/>
    <property type="match status" value="1"/>
</dbReference>
<evidence type="ECO:0000259" key="6">
    <source>
        <dbReference type="Pfam" id="PF00082"/>
    </source>
</evidence>
<dbReference type="SUPFAM" id="SSF52743">
    <property type="entry name" value="Subtilisin-like"/>
    <property type="match status" value="1"/>
</dbReference>
<evidence type="ECO:0000256" key="4">
    <source>
        <dbReference type="ARBA" id="ARBA00022825"/>
    </source>
</evidence>
<feature type="domain" description="Peptidase S8/S53" evidence="6">
    <location>
        <begin position="84"/>
        <end position="292"/>
    </location>
</feature>
<dbReference type="PANTHER" id="PTHR43806">
    <property type="entry name" value="PEPTIDASE S8"/>
    <property type="match status" value="1"/>
</dbReference>
<dbReference type="STRING" id="686832.A0A0C3BUV8"/>
<dbReference type="CDD" id="cd04077">
    <property type="entry name" value="Peptidases_S8_PCSK9_ProteinaseK_like"/>
    <property type="match status" value="1"/>
</dbReference>
<dbReference type="EMBL" id="KN831812">
    <property type="protein sequence ID" value="KIM35874.1"/>
    <property type="molecule type" value="Genomic_DNA"/>
</dbReference>
<keyword evidence="3" id="KW-0378">Hydrolase</keyword>
<keyword evidence="4" id="KW-0720">Serine protease</keyword>
<dbReference type="InterPro" id="IPR036852">
    <property type="entry name" value="Peptidase_S8/S53_dom_sf"/>
</dbReference>
<evidence type="ECO:0000313" key="8">
    <source>
        <dbReference type="Proteomes" id="UP000053424"/>
    </source>
</evidence>
<evidence type="ECO:0000256" key="3">
    <source>
        <dbReference type="ARBA" id="ARBA00022801"/>
    </source>
</evidence>
<name>A0A0C3BUV8_HEBCY</name>